<comment type="caution">
    <text evidence="2">The sequence shown here is derived from an EMBL/GenBank/DDBJ whole genome shotgun (WGS) entry which is preliminary data.</text>
</comment>
<name>A0ABN1QXK4_9ACTN</name>
<evidence type="ECO:0000313" key="3">
    <source>
        <dbReference type="Proteomes" id="UP001500665"/>
    </source>
</evidence>
<keyword evidence="3" id="KW-1185">Reference proteome</keyword>
<dbReference type="Proteomes" id="UP001500665">
    <property type="component" value="Unassembled WGS sequence"/>
</dbReference>
<dbReference type="InterPro" id="IPR007278">
    <property type="entry name" value="DUF397"/>
</dbReference>
<protein>
    <recommendedName>
        <fullName evidence="1">DUF397 domain-containing protein</fullName>
    </recommendedName>
</protein>
<feature type="domain" description="DUF397" evidence="1">
    <location>
        <begin position="10"/>
        <end position="59"/>
    </location>
</feature>
<evidence type="ECO:0000259" key="1">
    <source>
        <dbReference type="Pfam" id="PF04149"/>
    </source>
</evidence>
<accession>A0ABN1QXK4</accession>
<dbReference type="EMBL" id="BAAAHH010000008">
    <property type="protein sequence ID" value="GAA0948556.1"/>
    <property type="molecule type" value="Genomic_DNA"/>
</dbReference>
<reference evidence="2 3" key="1">
    <citation type="journal article" date="2019" name="Int. J. Syst. Evol. Microbiol.">
        <title>The Global Catalogue of Microorganisms (GCM) 10K type strain sequencing project: providing services to taxonomists for standard genome sequencing and annotation.</title>
        <authorList>
            <consortium name="The Broad Institute Genomics Platform"/>
            <consortium name="The Broad Institute Genome Sequencing Center for Infectious Disease"/>
            <person name="Wu L."/>
            <person name="Ma J."/>
        </authorList>
    </citation>
    <scope>NUCLEOTIDE SEQUENCE [LARGE SCALE GENOMIC DNA]</scope>
    <source>
        <strain evidence="2 3">JCM 10696</strain>
    </source>
</reference>
<gene>
    <name evidence="2" type="ORF">GCM10009550_25050</name>
</gene>
<evidence type="ECO:0000313" key="2">
    <source>
        <dbReference type="EMBL" id="GAA0948556.1"/>
    </source>
</evidence>
<proteinExistence type="predicted"/>
<organism evidence="2 3">
    <name type="scientific">Actinocorallia libanotica</name>
    <dbReference type="NCBI Taxonomy" id="46162"/>
    <lineage>
        <taxon>Bacteria</taxon>
        <taxon>Bacillati</taxon>
        <taxon>Actinomycetota</taxon>
        <taxon>Actinomycetes</taxon>
        <taxon>Streptosporangiales</taxon>
        <taxon>Thermomonosporaceae</taxon>
        <taxon>Actinocorallia</taxon>
    </lineage>
</organism>
<sequence length="62" mass="6923">MVQRAMSRPVWRKSSHSEETECVEVANDAGVLVRDGKNPEAGVLWISRSVWRALLGELKDDG</sequence>
<dbReference type="Pfam" id="PF04149">
    <property type="entry name" value="DUF397"/>
    <property type="match status" value="1"/>
</dbReference>